<gene>
    <name evidence="10" type="ORF">BCR42DRAFT_427349</name>
</gene>
<feature type="compositionally biased region" description="Polar residues" evidence="8">
    <location>
        <begin position="57"/>
        <end position="76"/>
    </location>
</feature>
<reference evidence="10 11" key="1">
    <citation type="submission" date="2016-07" db="EMBL/GenBank/DDBJ databases">
        <title>Pervasive Adenine N6-methylation of Active Genes in Fungi.</title>
        <authorList>
            <consortium name="DOE Joint Genome Institute"/>
            <person name="Mondo S.J."/>
            <person name="Dannebaum R.O."/>
            <person name="Kuo R.C."/>
            <person name="Labutti K."/>
            <person name="Haridas S."/>
            <person name="Kuo A."/>
            <person name="Salamov A."/>
            <person name="Ahrendt S.R."/>
            <person name="Lipzen A."/>
            <person name="Sullivan W."/>
            <person name="Andreopoulos W.B."/>
            <person name="Clum A."/>
            <person name="Lindquist E."/>
            <person name="Daum C."/>
            <person name="Ramamoorthy G.K."/>
            <person name="Gryganskyi A."/>
            <person name="Culley D."/>
            <person name="Magnuson J.K."/>
            <person name="James T.Y."/>
            <person name="O'Malley M.A."/>
            <person name="Stajich J.E."/>
            <person name="Spatafora J.W."/>
            <person name="Visel A."/>
            <person name="Grigoriev I.V."/>
        </authorList>
    </citation>
    <scope>NUCLEOTIDE SEQUENCE [LARGE SCALE GENOMIC DNA]</scope>
    <source>
        <strain evidence="10 11">NRRL 1336</strain>
    </source>
</reference>
<proteinExistence type="predicted"/>
<dbReference type="Proteomes" id="UP000193560">
    <property type="component" value="Unassembled WGS sequence"/>
</dbReference>
<dbReference type="PANTHER" id="PTHR46007">
    <property type="entry name" value="MEDIATOR OF RNA POLYMERASE II TRANSCRIPTION SUBUNIT 12"/>
    <property type="match status" value="1"/>
</dbReference>
<feature type="compositionally biased region" description="Pro residues" evidence="8">
    <location>
        <begin position="274"/>
        <end position="283"/>
    </location>
</feature>
<evidence type="ECO:0000256" key="2">
    <source>
        <dbReference type="ARBA" id="ARBA00022490"/>
    </source>
</evidence>
<dbReference type="Gene3D" id="3.40.50.300">
    <property type="entry name" value="P-loop containing nucleotide triphosphate hydrolases"/>
    <property type="match status" value="1"/>
</dbReference>
<dbReference type="CDD" id="cd06008">
    <property type="entry name" value="NF-X1-zinc-finger"/>
    <property type="match status" value="1"/>
</dbReference>
<comment type="caution">
    <text evidence="10">The sequence shown here is derived from an EMBL/GenBank/DDBJ whole genome shotgun (WGS) entry which is preliminary data.</text>
</comment>
<dbReference type="GO" id="GO:0016592">
    <property type="term" value="C:mediator complex"/>
    <property type="evidence" value="ECO:0007669"/>
    <property type="project" value="TreeGrafter"/>
</dbReference>
<feature type="compositionally biased region" description="Low complexity" evidence="8">
    <location>
        <begin position="33"/>
        <end position="46"/>
    </location>
</feature>
<evidence type="ECO:0000256" key="6">
    <source>
        <dbReference type="ARBA" id="ARBA00022833"/>
    </source>
</evidence>
<evidence type="ECO:0000256" key="7">
    <source>
        <dbReference type="ARBA" id="ARBA00022859"/>
    </source>
</evidence>
<dbReference type="Pfam" id="PF20173">
    <property type="entry name" value="ZnF_RZ-type"/>
    <property type="match status" value="1"/>
</dbReference>
<evidence type="ECO:0000259" key="9">
    <source>
        <dbReference type="PROSITE" id="PS51981"/>
    </source>
</evidence>
<evidence type="ECO:0000313" key="11">
    <source>
        <dbReference type="Proteomes" id="UP000193560"/>
    </source>
</evidence>
<comment type="subcellular location">
    <subcellularLocation>
        <location evidence="1">Cytoplasm</location>
    </subcellularLocation>
</comment>
<dbReference type="InterPro" id="IPR046439">
    <property type="entry name" value="ZF_RZ_dom"/>
</dbReference>
<feature type="region of interest" description="Disordered" evidence="8">
    <location>
        <begin position="21"/>
        <end position="185"/>
    </location>
</feature>
<keyword evidence="4" id="KW-0677">Repeat</keyword>
<evidence type="ECO:0000256" key="1">
    <source>
        <dbReference type="ARBA" id="ARBA00004496"/>
    </source>
</evidence>
<feature type="domain" description="RZ-type" evidence="9">
    <location>
        <begin position="1630"/>
        <end position="1710"/>
    </location>
</feature>
<dbReference type="GO" id="GO:0045944">
    <property type="term" value="P:positive regulation of transcription by RNA polymerase II"/>
    <property type="evidence" value="ECO:0007669"/>
    <property type="project" value="TreeGrafter"/>
</dbReference>
<keyword evidence="11" id="KW-1185">Reference proteome</keyword>
<feature type="compositionally biased region" description="Low complexity" evidence="8">
    <location>
        <begin position="453"/>
        <end position="471"/>
    </location>
</feature>
<feature type="compositionally biased region" description="Pro residues" evidence="8">
    <location>
        <begin position="245"/>
        <end position="256"/>
    </location>
</feature>
<dbReference type="InterPro" id="IPR027417">
    <property type="entry name" value="P-loop_NTPase"/>
</dbReference>
<keyword evidence="7" id="KW-0391">Immunity</keyword>
<keyword evidence="6" id="KW-0862">Zinc</keyword>
<dbReference type="PANTHER" id="PTHR46007:SF8">
    <property type="entry name" value="C2H2-TYPE DOMAIN-CONTAINING PROTEIN"/>
    <property type="match status" value="1"/>
</dbReference>
<feature type="compositionally biased region" description="Low complexity" evidence="8">
    <location>
        <begin position="145"/>
        <end position="157"/>
    </location>
</feature>
<keyword evidence="5" id="KW-0863">Zinc-finger</keyword>
<dbReference type="GO" id="GO:0005737">
    <property type="term" value="C:cytoplasm"/>
    <property type="evidence" value="ECO:0007669"/>
    <property type="project" value="UniProtKB-SubCell"/>
</dbReference>
<dbReference type="GO" id="GO:0002376">
    <property type="term" value="P:immune system process"/>
    <property type="evidence" value="ECO:0007669"/>
    <property type="project" value="UniProtKB-KW"/>
</dbReference>
<name>A0A1X2HZT5_9FUNG</name>
<feature type="compositionally biased region" description="Low complexity" evidence="8">
    <location>
        <begin position="119"/>
        <end position="129"/>
    </location>
</feature>
<keyword evidence="2" id="KW-0963">Cytoplasm</keyword>
<dbReference type="SUPFAM" id="SSF52540">
    <property type="entry name" value="P-loop containing nucleoside triphosphate hydrolases"/>
    <property type="match status" value="2"/>
</dbReference>
<dbReference type="OrthoDB" id="2423195at2759"/>
<evidence type="ECO:0000256" key="8">
    <source>
        <dbReference type="SAM" id="MobiDB-lite"/>
    </source>
</evidence>
<evidence type="ECO:0000256" key="5">
    <source>
        <dbReference type="ARBA" id="ARBA00022771"/>
    </source>
</evidence>
<organism evidence="10 11">
    <name type="scientific">Absidia repens</name>
    <dbReference type="NCBI Taxonomy" id="90262"/>
    <lineage>
        <taxon>Eukaryota</taxon>
        <taxon>Fungi</taxon>
        <taxon>Fungi incertae sedis</taxon>
        <taxon>Mucoromycota</taxon>
        <taxon>Mucoromycotina</taxon>
        <taxon>Mucoromycetes</taxon>
        <taxon>Mucorales</taxon>
        <taxon>Cunninghamellaceae</taxon>
        <taxon>Absidia</taxon>
    </lineage>
</organism>
<evidence type="ECO:0000313" key="10">
    <source>
        <dbReference type="EMBL" id="ORZ06228.1"/>
    </source>
</evidence>
<keyword evidence="3" id="KW-0479">Metal-binding</keyword>
<dbReference type="STRING" id="90262.A0A1X2HZT5"/>
<dbReference type="SMART" id="SM00438">
    <property type="entry name" value="ZnF_NFX"/>
    <property type="match status" value="5"/>
</dbReference>
<dbReference type="PROSITE" id="PS51981">
    <property type="entry name" value="ZF_RZ"/>
    <property type="match status" value="1"/>
</dbReference>
<feature type="region of interest" description="Disordered" evidence="8">
    <location>
        <begin position="449"/>
        <end position="471"/>
    </location>
</feature>
<evidence type="ECO:0000256" key="4">
    <source>
        <dbReference type="ARBA" id="ARBA00022737"/>
    </source>
</evidence>
<accession>A0A1X2HZT5</accession>
<feature type="region of interest" description="Disordered" evidence="8">
    <location>
        <begin position="241"/>
        <end position="283"/>
    </location>
</feature>
<dbReference type="GO" id="GO:0008270">
    <property type="term" value="F:zinc ion binding"/>
    <property type="evidence" value="ECO:0007669"/>
    <property type="project" value="UniProtKB-KW"/>
</dbReference>
<dbReference type="InterPro" id="IPR000967">
    <property type="entry name" value="Znf_NFX1"/>
</dbReference>
<sequence>MQDGRRKQRGSFDAFHKQLKNIAHQRQMKKDAITTVEAASTSSSATQLFSIEDIPYNGTNNSQFDPSAPSRSSDTKQPIRWGERQQQQQQQQEELSVVSVGFDSWDPPRGHRASSSTTQQQPQRQQRQQAHNGWLESPSPRRGSAAAVAATATAVMAQNNNHYHHKHQQQQQQTPTTPPEQPSSTRVKMIEPDRFQDWQLEAAQLWTHGIDLSMEEKPSSTSKKKKSGWLTFEEVAAYPTTHVSTPPPQLPQPPQQSQPLKSHHHQQRQTAPAPKVPTPPPQAPAAFITKLVSNLHTPQTVLLFLDAIEAGVIPYPPLIKALPNLISSPMQNRAVEKLLTIVVRAPSDFQQQLIHIIHASNPSTLFRHYLPSYLCLPRDVTLILDFFLALFTHSSPSSPLLQVVESHYTIHLKPTFLPQTCKEMDNRLKKLHALQSSIDGPGGSSVGGGGWGWPVQQQPDPEKQQQQQQQQAYFKHQLTVHQQHMHDIKNKKVGVVLKNVQWHQRATVLSPMISDYAHVYLAKHSTSFLDRHLLGCVAILISRSTQTPIFGTTIQVAPLLPQHDDDDDHPWLVAIQHHHHLPSSEQIDFDELILTTVPAFTLFPISDWLQHAAMTQLDINASLGAAMSLWSPSSSNDVPSYLTHLSLDVSVIMAPTYRGCKANISDDSWPVLQSKHLRLPVSQRPPLYTLSNSQIQHLQYAMGHRYSVTTGNPGTGKTYVASKCLALVYQALKQLPGRPMVLVVSDTAQQLTQLIKDAGPHIMQAATAWDNNLIMGTTTLAKGTSEWKQYRQLSRDLESALAKLQTLQQHRHAVVDQQQSQYVMELAPPSYRSQLNSTWLLTASQNGDDHSFLSMMQPLVDAILNPTSTDGRLVSHDDFVQQLEWMHDHPPPFISLSSSSNNNNTWPFHDNNNNNNNSDQARYALFKVWTQVDPNDLWTLSMDARHQLYAQVVKAYDPFLRLAIQQQQDQITKVGAALHQLRTSFAQTSVCRRHTQRDVGVMTMTTATAMAQVDLVRALCPQVMILDTAFGAVIEPLVLAQKQETQHVMVFQPLGDNEGGLEEQWRMPSDVYHLWRTASHVQHEQKQQPVFITKDSKSLGVKYNTYCVALDEDDHHKVVTWLAHLARYLYQQQQAQDHQQQQQQQDISVLVLVSSGQWVAPVKQALQQLVGGPTGAGGWIEHVHVDSVASYQHTMTEVETVLVGVLDAQGPQAAWSMALSRATSAMYIVGARETLAEHAMWQRVLTFMESQGRCWNAIPLVCQQHPQTETLVQHVDDFANVQNGGCNAICNTLKECGHVCQEMCHHQPHETMPCQQPCDRPRPPGCMHRCKQPCHACQRACLPCEEPMTIELNCGHTLPNVPCHFQHLNDVECPELVTETLISCGHTVTGPCGRLPPCTSLCLALLPCGHPCQQKCGVEHDHDRSSCTLECPKQLICGHHCAKGCANPDDHTQRCLKACDRLCSHGYRCARRCWEVCVKCKSPCPYQCPHSQCSKKCYEICDREPCNEPCPKRLSCTHPCRGVCGEPCTKCIICHPKEQCLITLRSLSEFTTEELIYTLPECGCSFSLEGLDSYFSSRVKNGEHTAIKQWVCPSCQAPILTAGRYANQIRSEFTLIDTIKQQQEADLQSLTSEERFHIINAMNEEPNNHINDIVGGRWFVCKNQHPYFIGDCGGATEVSTCPQCNEAIGGLQHQVLDTNRFYGEFDGSAEPAWPGQPRS</sequence>
<dbReference type="GO" id="GO:0003713">
    <property type="term" value="F:transcription coactivator activity"/>
    <property type="evidence" value="ECO:0007669"/>
    <property type="project" value="TreeGrafter"/>
</dbReference>
<evidence type="ECO:0000256" key="3">
    <source>
        <dbReference type="ARBA" id="ARBA00022723"/>
    </source>
</evidence>
<dbReference type="EMBL" id="MCGE01000040">
    <property type="protein sequence ID" value="ORZ06228.1"/>
    <property type="molecule type" value="Genomic_DNA"/>
</dbReference>
<dbReference type="InterPro" id="IPR051647">
    <property type="entry name" value="Mediator_comp_sub12"/>
</dbReference>
<protein>
    <recommendedName>
        <fullName evidence="9">RZ-type domain-containing protein</fullName>
    </recommendedName>
</protein>